<reference evidence="6 7" key="1">
    <citation type="journal article" date="2013" name="Genome Announc.">
        <title>Draft genome sequences for three mercury-methylating, sulfate-reducing bacteria.</title>
        <authorList>
            <person name="Brown S.D."/>
            <person name="Hurt R.A.Jr."/>
            <person name="Gilmour C.C."/>
            <person name="Elias D.A."/>
        </authorList>
    </citation>
    <scope>NUCLEOTIDE SEQUENCE [LARGE SCALE GENOMIC DNA]</scope>
    <source>
        <strain evidence="6 7">DSM 2059</strain>
    </source>
</reference>
<dbReference type="PANTHER" id="PTHR43701:SF12">
    <property type="entry name" value="MEMBRANE TRANSPORTER PROTEIN YTNM-RELATED"/>
    <property type="match status" value="1"/>
</dbReference>
<feature type="transmembrane region" description="Helical" evidence="5">
    <location>
        <begin position="355"/>
        <end position="374"/>
    </location>
</feature>
<evidence type="ECO:0000313" key="6">
    <source>
        <dbReference type="EMBL" id="EPR42561.1"/>
    </source>
</evidence>
<evidence type="ECO:0000313" key="7">
    <source>
        <dbReference type="Proteomes" id="UP000014977"/>
    </source>
</evidence>
<name>S7TZF0_DESML</name>
<feature type="transmembrane region" description="Helical" evidence="5">
    <location>
        <begin position="255"/>
        <end position="288"/>
    </location>
</feature>
<sequence length="428" mass="45002">MKFFKEWGRFMMMGARAHADWEIAVSNTIVKDRKRIMILGLLLVPIILGGIAFADQIGTVMPEVLGGKKAYSPAFFTTGIFIASILIGLGAGLITGCIGAGGGFIIAPALMSAGIKGILAVGTDLFHIFAKAIMGSVIHRKLGNVSVPLAVIFLIGAVIGATCGGIINRVLYEINPVLSDAFITTIYSLMLGMLGCYAMLDYLKARKRGDAGSAHGGKHEGADLGSLPRKLQAVKIPPMINFDQGLVPGGRSISAVFLILSGALVGFAAAIMGVGGGFLTFPIFVYMLGVSSMTTVGTDIFQIVFTAGYAAITQYAIYGFIFYTLAMGMLLGSLIGIQIGALVTKVVSGITIRGFYAMAVLAGFVNRIFALPGKLAAMEVITLSRETTGILDKIGVWAFFIVIGGFGVWVIGTFLTNIKILKGERAVS</sequence>
<keyword evidence="2 5" id="KW-0812">Transmembrane</keyword>
<dbReference type="InterPro" id="IPR051598">
    <property type="entry name" value="TSUP/Inactive_protease-like"/>
</dbReference>
<feature type="transmembrane region" description="Helical" evidence="5">
    <location>
        <begin position="323"/>
        <end position="343"/>
    </location>
</feature>
<dbReference type="InterPro" id="IPR002781">
    <property type="entry name" value="TM_pro_TauE-like"/>
</dbReference>
<dbReference type="PANTHER" id="PTHR43701">
    <property type="entry name" value="MEMBRANE TRANSPORTER PROTEIN MJ0441-RELATED"/>
    <property type="match status" value="1"/>
</dbReference>
<dbReference type="PATRIC" id="fig|1121405.3.peg.983"/>
<protein>
    <recommendedName>
        <fullName evidence="5">Probable membrane transporter protein</fullName>
    </recommendedName>
</protein>
<dbReference type="STRING" id="897.B2D07_07855"/>
<evidence type="ECO:0000256" key="5">
    <source>
        <dbReference type="RuleBase" id="RU363041"/>
    </source>
</evidence>
<evidence type="ECO:0000256" key="4">
    <source>
        <dbReference type="ARBA" id="ARBA00023136"/>
    </source>
</evidence>
<dbReference type="GO" id="GO:0005886">
    <property type="term" value="C:plasma membrane"/>
    <property type="evidence" value="ECO:0007669"/>
    <property type="project" value="UniProtKB-SubCell"/>
</dbReference>
<feature type="transmembrane region" description="Helical" evidence="5">
    <location>
        <begin position="394"/>
        <end position="415"/>
    </location>
</feature>
<accession>S7TZF0</accession>
<keyword evidence="7" id="KW-1185">Reference proteome</keyword>
<dbReference type="AlphaFoldDB" id="S7TZF0"/>
<dbReference type="Pfam" id="PF01925">
    <property type="entry name" value="TauE"/>
    <property type="match status" value="1"/>
</dbReference>
<evidence type="ECO:0000256" key="3">
    <source>
        <dbReference type="ARBA" id="ARBA00022989"/>
    </source>
</evidence>
<organism evidence="6 7">
    <name type="scientific">Desulfococcus multivorans DSM 2059</name>
    <dbReference type="NCBI Taxonomy" id="1121405"/>
    <lineage>
        <taxon>Bacteria</taxon>
        <taxon>Pseudomonadati</taxon>
        <taxon>Thermodesulfobacteriota</taxon>
        <taxon>Desulfobacteria</taxon>
        <taxon>Desulfobacterales</taxon>
        <taxon>Desulfococcaceae</taxon>
        <taxon>Desulfococcus</taxon>
    </lineage>
</organism>
<feature type="transmembrane region" description="Helical" evidence="5">
    <location>
        <begin position="145"/>
        <end position="167"/>
    </location>
</feature>
<dbReference type="RefSeq" id="WP_020875933.1">
    <property type="nucleotide sequence ID" value="NZ_ATHJ01000064.1"/>
</dbReference>
<dbReference type="EMBL" id="ATHJ01000064">
    <property type="protein sequence ID" value="EPR42561.1"/>
    <property type="molecule type" value="Genomic_DNA"/>
</dbReference>
<feature type="transmembrane region" description="Helical" evidence="5">
    <location>
        <begin position="179"/>
        <end position="200"/>
    </location>
</feature>
<keyword evidence="4 5" id="KW-0472">Membrane</keyword>
<dbReference type="eggNOG" id="COG0730">
    <property type="taxonomic scope" value="Bacteria"/>
</dbReference>
<evidence type="ECO:0000256" key="1">
    <source>
        <dbReference type="ARBA" id="ARBA00004141"/>
    </source>
</evidence>
<gene>
    <name evidence="6" type="ORF">dsmv_1549</name>
</gene>
<dbReference type="OrthoDB" id="9779078at2"/>
<comment type="similarity">
    <text evidence="5">Belongs to the 4-toluene sulfonate uptake permease (TSUP) (TC 2.A.102) family.</text>
</comment>
<evidence type="ECO:0000256" key="2">
    <source>
        <dbReference type="ARBA" id="ARBA00022692"/>
    </source>
</evidence>
<dbReference type="Proteomes" id="UP000014977">
    <property type="component" value="Unassembled WGS sequence"/>
</dbReference>
<keyword evidence="5" id="KW-1003">Cell membrane</keyword>
<comment type="caution">
    <text evidence="6">The sequence shown here is derived from an EMBL/GenBank/DDBJ whole genome shotgun (WGS) entry which is preliminary data.</text>
</comment>
<keyword evidence="3 5" id="KW-1133">Transmembrane helix</keyword>
<comment type="subcellular location">
    <subcellularLocation>
        <location evidence="5">Cell membrane</location>
        <topology evidence="5">Multi-pass membrane protein</topology>
    </subcellularLocation>
    <subcellularLocation>
        <location evidence="1">Membrane</location>
        <topology evidence="1">Multi-pass membrane protein</topology>
    </subcellularLocation>
</comment>
<feature type="transmembrane region" description="Helical" evidence="5">
    <location>
        <begin position="78"/>
        <end position="106"/>
    </location>
</feature>
<proteinExistence type="inferred from homology"/>